<proteinExistence type="predicted"/>
<dbReference type="Pfam" id="PF00440">
    <property type="entry name" value="TetR_N"/>
    <property type="match status" value="1"/>
</dbReference>
<dbReference type="Gene3D" id="1.10.10.60">
    <property type="entry name" value="Homeodomain-like"/>
    <property type="match status" value="1"/>
</dbReference>
<feature type="DNA-binding region" description="H-T-H motif" evidence="4">
    <location>
        <begin position="41"/>
        <end position="60"/>
    </location>
</feature>
<dbReference type="PRINTS" id="PR00455">
    <property type="entry name" value="HTHTETR"/>
</dbReference>
<dbReference type="PROSITE" id="PS50977">
    <property type="entry name" value="HTH_TETR_2"/>
    <property type="match status" value="1"/>
</dbReference>
<dbReference type="Proteomes" id="UP000178953">
    <property type="component" value="Unassembled WGS sequence"/>
</dbReference>
<dbReference type="AlphaFoldDB" id="A0A1E8Q9H5"/>
<dbReference type="SUPFAM" id="SSF48498">
    <property type="entry name" value="Tetracyclin repressor-like, C-terminal domain"/>
    <property type="match status" value="1"/>
</dbReference>
<evidence type="ECO:0000256" key="3">
    <source>
        <dbReference type="ARBA" id="ARBA00023163"/>
    </source>
</evidence>
<dbReference type="PROSITE" id="PS01081">
    <property type="entry name" value="HTH_TETR_1"/>
    <property type="match status" value="1"/>
</dbReference>
<dbReference type="InterPro" id="IPR023772">
    <property type="entry name" value="DNA-bd_HTH_TetR-type_CS"/>
</dbReference>
<gene>
    <name evidence="6" type="ORF">BEL07_04855</name>
</gene>
<accession>A0A1E8Q9H5</accession>
<dbReference type="Gene3D" id="1.10.357.10">
    <property type="entry name" value="Tetracycline Repressor, domain 2"/>
    <property type="match status" value="1"/>
</dbReference>
<dbReference type="PANTHER" id="PTHR30055">
    <property type="entry name" value="HTH-TYPE TRANSCRIPTIONAL REGULATOR RUTR"/>
    <property type="match status" value="1"/>
</dbReference>
<protein>
    <submittedName>
        <fullName evidence="6">TetR family transcriptional regulator</fullName>
    </submittedName>
</protein>
<keyword evidence="3" id="KW-0804">Transcription</keyword>
<dbReference type="GO" id="GO:0003700">
    <property type="term" value="F:DNA-binding transcription factor activity"/>
    <property type="evidence" value="ECO:0007669"/>
    <property type="project" value="TreeGrafter"/>
</dbReference>
<name>A0A1E8Q9H5_9MYCO</name>
<dbReference type="OrthoDB" id="5242520at2"/>
<evidence type="ECO:0000256" key="2">
    <source>
        <dbReference type="ARBA" id="ARBA00023125"/>
    </source>
</evidence>
<dbReference type="InterPro" id="IPR050109">
    <property type="entry name" value="HTH-type_TetR-like_transc_reg"/>
</dbReference>
<dbReference type="InterPro" id="IPR009057">
    <property type="entry name" value="Homeodomain-like_sf"/>
</dbReference>
<keyword evidence="7" id="KW-1185">Reference proteome</keyword>
<dbReference type="GO" id="GO:0000976">
    <property type="term" value="F:transcription cis-regulatory region binding"/>
    <property type="evidence" value="ECO:0007669"/>
    <property type="project" value="TreeGrafter"/>
</dbReference>
<evidence type="ECO:0000256" key="1">
    <source>
        <dbReference type="ARBA" id="ARBA00023015"/>
    </source>
</evidence>
<dbReference type="InterPro" id="IPR036271">
    <property type="entry name" value="Tet_transcr_reg_TetR-rel_C_sf"/>
</dbReference>
<dbReference type="EMBL" id="MCHX01000008">
    <property type="protein sequence ID" value="OFJ54891.1"/>
    <property type="molecule type" value="Genomic_DNA"/>
</dbReference>
<evidence type="ECO:0000313" key="6">
    <source>
        <dbReference type="EMBL" id="OFJ54891.1"/>
    </source>
</evidence>
<keyword evidence="1" id="KW-0805">Transcription regulation</keyword>
<reference evidence="6 7" key="1">
    <citation type="submission" date="2016-09" db="EMBL/GenBank/DDBJ databases">
        <title>genome sequence of Mycobacterium sp. 739 SCH.</title>
        <authorList>
            <person name="Greninger A.L."/>
            <person name="Qin X."/>
            <person name="Jerome K."/>
            <person name="Vora S."/>
            <person name="Quinn K."/>
        </authorList>
    </citation>
    <scope>NUCLEOTIDE SEQUENCE [LARGE SCALE GENOMIC DNA]</scope>
    <source>
        <strain evidence="6 7">SCH</strain>
    </source>
</reference>
<dbReference type="InterPro" id="IPR001647">
    <property type="entry name" value="HTH_TetR"/>
</dbReference>
<sequence length="203" mass="22233">MTKPWPSRRSTPTVRRGDLREREILDAAEKLIATHGYVHTTVGHIAEAAGITRGALYFYFSSKQDVLVALVARTVHVLREGSAAVLAGDGPIEEVVGAALEHTARQWREHGVIMRAAVDFASTVPEVDRLWTGTALSLADAITTFLIRSGVPDGDRPDDAPAMARVLCWMVERSFYQASRVSAEELDLATRTCVAAWLRIAHT</sequence>
<evidence type="ECO:0000259" key="5">
    <source>
        <dbReference type="PROSITE" id="PS50977"/>
    </source>
</evidence>
<keyword evidence="2 4" id="KW-0238">DNA-binding</keyword>
<feature type="domain" description="HTH tetR-type" evidence="5">
    <location>
        <begin position="18"/>
        <end position="78"/>
    </location>
</feature>
<evidence type="ECO:0000313" key="7">
    <source>
        <dbReference type="Proteomes" id="UP000178953"/>
    </source>
</evidence>
<comment type="caution">
    <text evidence="6">The sequence shown here is derived from an EMBL/GenBank/DDBJ whole genome shotgun (WGS) entry which is preliminary data.</text>
</comment>
<evidence type="ECO:0000256" key="4">
    <source>
        <dbReference type="PROSITE-ProRule" id="PRU00335"/>
    </source>
</evidence>
<organism evidence="6 7">
    <name type="scientific">Mycolicibacterium grossiae</name>
    <dbReference type="NCBI Taxonomy" id="1552759"/>
    <lineage>
        <taxon>Bacteria</taxon>
        <taxon>Bacillati</taxon>
        <taxon>Actinomycetota</taxon>
        <taxon>Actinomycetes</taxon>
        <taxon>Mycobacteriales</taxon>
        <taxon>Mycobacteriaceae</taxon>
        <taxon>Mycolicibacterium</taxon>
    </lineage>
</organism>
<dbReference type="RefSeq" id="WP_070351973.1">
    <property type="nucleotide sequence ID" value="NZ_CP043474.1"/>
</dbReference>
<dbReference type="SUPFAM" id="SSF46689">
    <property type="entry name" value="Homeodomain-like"/>
    <property type="match status" value="1"/>
</dbReference>
<dbReference type="PANTHER" id="PTHR30055:SF234">
    <property type="entry name" value="HTH-TYPE TRANSCRIPTIONAL REGULATOR BETI"/>
    <property type="match status" value="1"/>
</dbReference>